<organism evidence="1 2">
    <name type="scientific">Aspergillus sydowii CBS 593.65</name>
    <dbReference type="NCBI Taxonomy" id="1036612"/>
    <lineage>
        <taxon>Eukaryota</taxon>
        <taxon>Fungi</taxon>
        <taxon>Dikarya</taxon>
        <taxon>Ascomycota</taxon>
        <taxon>Pezizomycotina</taxon>
        <taxon>Eurotiomycetes</taxon>
        <taxon>Eurotiomycetidae</taxon>
        <taxon>Eurotiales</taxon>
        <taxon>Aspergillaceae</taxon>
        <taxon>Aspergillus</taxon>
        <taxon>Aspergillus subgen. Nidulantes</taxon>
    </lineage>
</organism>
<dbReference type="EMBL" id="KV878593">
    <property type="protein sequence ID" value="OJJ55132.1"/>
    <property type="molecule type" value="Genomic_DNA"/>
</dbReference>
<evidence type="ECO:0000313" key="2">
    <source>
        <dbReference type="Proteomes" id="UP000184356"/>
    </source>
</evidence>
<reference evidence="2" key="1">
    <citation type="journal article" date="2017" name="Genome Biol.">
        <title>Comparative genomics reveals high biological diversity and specific adaptations in the industrially and medically important fungal genus Aspergillus.</title>
        <authorList>
            <person name="de Vries R.P."/>
            <person name="Riley R."/>
            <person name="Wiebenga A."/>
            <person name="Aguilar-Osorio G."/>
            <person name="Amillis S."/>
            <person name="Uchima C.A."/>
            <person name="Anderluh G."/>
            <person name="Asadollahi M."/>
            <person name="Askin M."/>
            <person name="Barry K."/>
            <person name="Battaglia E."/>
            <person name="Bayram O."/>
            <person name="Benocci T."/>
            <person name="Braus-Stromeyer S.A."/>
            <person name="Caldana C."/>
            <person name="Canovas D."/>
            <person name="Cerqueira G.C."/>
            <person name="Chen F."/>
            <person name="Chen W."/>
            <person name="Choi C."/>
            <person name="Clum A."/>
            <person name="Dos Santos R.A."/>
            <person name="Damasio A.R."/>
            <person name="Diallinas G."/>
            <person name="Emri T."/>
            <person name="Fekete E."/>
            <person name="Flipphi M."/>
            <person name="Freyberg S."/>
            <person name="Gallo A."/>
            <person name="Gournas C."/>
            <person name="Habgood R."/>
            <person name="Hainaut M."/>
            <person name="Harispe M.L."/>
            <person name="Henrissat B."/>
            <person name="Hilden K.S."/>
            <person name="Hope R."/>
            <person name="Hossain A."/>
            <person name="Karabika E."/>
            <person name="Karaffa L."/>
            <person name="Karanyi Z."/>
            <person name="Krasevec N."/>
            <person name="Kuo A."/>
            <person name="Kusch H."/>
            <person name="LaButti K."/>
            <person name="Lagendijk E.L."/>
            <person name="Lapidus A."/>
            <person name="Levasseur A."/>
            <person name="Lindquist E."/>
            <person name="Lipzen A."/>
            <person name="Logrieco A.F."/>
            <person name="MacCabe A."/>
            <person name="Maekelae M.R."/>
            <person name="Malavazi I."/>
            <person name="Melin P."/>
            <person name="Meyer V."/>
            <person name="Mielnichuk N."/>
            <person name="Miskei M."/>
            <person name="Molnar A.P."/>
            <person name="Mule G."/>
            <person name="Ngan C.Y."/>
            <person name="Orejas M."/>
            <person name="Orosz E."/>
            <person name="Ouedraogo J.P."/>
            <person name="Overkamp K.M."/>
            <person name="Park H.-S."/>
            <person name="Perrone G."/>
            <person name="Piumi F."/>
            <person name="Punt P.J."/>
            <person name="Ram A.F."/>
            <person name="Ramon A."/>
            <person name="Rauscher S."/>
            <person name="Record E."/>
            <person name="Riano-Pachon D.M."/>
            <person name="Robert V."/>
            <person name="Roehrig J."/>
            <person name="Ruller R."/>
            <person name="Salamov A."/>
            <person name="Salih N.S."/>
            <person name="Samson R.A."/>
            <person name="Sandor E."/>
            <person name="Sanguinetti M."/>
            <person name="Schuetze T."/>
            <person name="Sepcic K."/>
            <person name="Shelest E."/>
            <person name="Sherlock G."/>
            <person name="Sophianopoulou V."/>
            <person name="Squina F.M."/>
            <person name="Sun H."/>
            <person name="Susca A."/>
            <person name="Todd R.B."/>
            <person name="Tsang A."/>
            <person name="Unkles S.E."/>
            <person name="van de Wiele N."/>
            <person name="van Rossen-Uffink D."/>
            <person name="Oliveira J.V."/>
            <person name="Vesth T.C."/>
            <person name="Visser J."/>
            <person name="Yu J.-H."/>
            <person name="Zhou M."/>
            <person name="Andersen M.R."/>
            <person name="Archer D.B."/>
            <person name="Baker S.E."/>
            <person name="Benoit I."/>
            <person name="Brakhage A.A."/>
            <person name="Braus G.H."/>
            <person name="Fischer R."/>
            <person name="Frisvad J.C."/>
            <person name="Goldman G.H."/>
            <person name="Houbraken J."/>
            <person name="Oakley B."/>
            <person name="Pocsi I."/>
            <person name="Scazzocchio C."/>
            <person name="Seiboth B."/>
            <person name="vanKuyk P.A."/>
            <person name="Wortman J."/>
            <person name="Dyer P.S."/>
            <person name="Grigoriev I.V."/>
        </authorList>
    </citation>
    <scope>NUCLEOTIDE SEQUENCE [LARGE SCALE GENOMIC DNA]</scope>
    <source>
        <strain evidence="2">CBS 593.65</strain>
    </source>
</reference>
<accession>A0A1L9T6R1</accession>
<name>A0A1L9T6R1_9EURO</name>
<sequence length="161" mass="17500">MASVSTHPDIVSLFWGIISGRPGGRSFAWFLAREPRGNKASGHTANNLGNHVYCRIGYDVGGLGTITSPPPADGGRCAWGECGVWRETHPRHTGAWRLERNNNGSELVDIQHRLYSPTGHHPLHRSESLAQPPPTGPCSTVWPPWSDLAFFLVETLGVGIS</sequence>
<keyword evidence="2" id="KW-1185">Reference proteome</keyword>
<protein>
    <submittedName>
        <fullName evidence="1">Uncharacterized protein</fullName>
    </submittedName>
</protein>
<dbReference type="RefSeq" id="XP_040698938.1">
    <property type="nucleotide sequence ID" value="XM_040846907.1"/>
</dbReference>
<dbReference type="VEuPathDB" id="FungiDB:ASPSYDRAFT_447890"/>
<gene>
    <name evidence="1" type="ORF">ASPSYDRAFT_447890</name>
</gene>
<dbReference type="AlphaFoldDB" id="A0A1L9T6R1"/>
<proteinExistence type="predicted"/>
<dbReference type="Proteomes" id="UP000184356">
    <property type="component" value="Unassembled WGS sequence"/>
</dbReference>
<dbReference type="GeneID" id="63762980"/>
<evidence type="ECO:0000313" key="1">
    <source>
        <dbReference type="EMBL" id="OJJ55132.1"/>
    </source>
</evidence>